<keyword evidence="2" id="KW-1185">Reference proteome</keyword>
<proteinExistence type="predicted"/>
<accession>A0ACC3AFM3</accession>
<dbReference type="Proteomes" id="UP001172386">
    <property type="component" value="Unassembled WGS sequence"/>
</dbReference>
<evidence type="ECO:0000313" key="1">
    <source>
        <dbReference type="EMBL" id="KAJ9661507.1"/>
    </source>
</evidence>
<evidence type="ECO:0000313" key="2">
    <source>
        <dbReference type="Proteomes" id="UP001172386"/>
    </source>
</evidence>
<sequence length="241" mass="26550">MTDVSYSPQNLLESADLTDTPTPTRNIALLSIVQFLHTIDHSTKVQAYTMSSSRIIPRSLPSSPARLLQRRPHYIISTSTQRRLASNLNSDFRSKKQAQEPQNTGHIDRQSYEYTQTSTDDAIASNTHISYDLAEDNTAQGAKDRAGQTSADHNPLEVSAANPEVSSGIKEEDSVARRVGPKETTSYHGRSAAKSEMPKEKDLSGNRAFAGSDTRRKDITEEKPSRFKNKVLPSGTSGMMP</sequence>
<comment type="caution">
    <text evidence="1">The sequence shown here is derived from an EMBL/GenBank/DDBJ whole genome shotgun (WGS) entry which is preliminary data.</text>
</comment>
<organism evidence="1 2">
    <name type="scientific">Neophaeococcomyces mojaviensis</name>
    <dbReference type="NCBI Taxonomy" id="3383035"/>
    <lineage>
        <taxon>Eukaryota</taxon>
        <taxon>Fungi</taxon>
        <taxon>Dikarya</taxon>
        <taxon>Ascomycota</taxon>
        <taxon>Pezizomycotina</taxon>
        <taxon>Eurotiomycetes</taxon>
        <taxon>Chaetothyriomycetidae</taxon>
        <taxon>Chaetothyriales</taxon>
        <taxon>Chaetothyriales incertae sedis</taxon>
        <taxon>Neophaeococcomyces</taxon>
    </lineage>
</organism>
<name>A0ACC3AFM3_9EURO</name>
<protein>
    <submittedName>
        <fullName evidence="1">Uncharacterized protein</fullName>
    </submittedName>
</protein>
<dbReference type="EMBL" id="JAPDRQ010000022">
    <property type="protein sequence ID" value="KAJ9661507.1"/>
    <property type="molecule type" value="Genomic_DNA"/>
</dbReference>
<gene>
    <name evidence="1" type="ORF">H2198_001887</name>
</gene>
<reference evidence="1" key="1">
    <citation type="submission" date="2022-10" db="EMBL/GenBank/DDBJ databases">
        <title>Culturing micro-colonial fungi from biological soil crusts in the Mojave desert and describing Neophaeococcomyces mojavensis, and introducing the new genera and species Taxawa tesnikishii.</title>
        <authorList>
            <person name="Kurbessoian T."/>
            <person name="Stajich J.E."/>
        </authorList>
    </citation>
    <scope>NUCLEOTIDE SEQUENCE</scope>
    <source>
        <strain evidence="1">JES_112</strain>
    </source>
</reference>